<feature type="region of interest" description="Disordered" evidence="1">
    <location>
        <begin position="44"/>
        <end position="68"/>
    </location>
</feature>
<feature type="non-terminal residue" evidence="2">
    <location>
        <position position="77"/>
    </location>
</feature>
<accession>F8NQI5</accession>
<dbReference type="HOGENOM" id="CLU_2644861_0_0_1"/>
<protein>
    <submittedName>
        <fullName evidence="2">Uncharacterized protein</fullName>
    </submittedName>
</protein>
<dbReference type="Proteomes" id="UP000008064">
    <property type="component" value="Unassembled WGS sequence"/>
</dbReference>
<proteinExistence type="predicted"/>
<gene>
    <name evidence="2" type="ORF">SERLADRAFT_384370</name>
</gene>
<dbReference type="GeneID" id="18811094"/>
<dbReference type="EMBL" id="GL945432">
    <property type="protein sequence ID" value="EGO26114.1"/>
    <property type="molecule type" value="Genomic_DNA"/>
</dbReference>
<dbReference type="OrthoDB" id="3234974at2759"/>
<name>F8NQI5_SERL9</name>
<dbReference type="KEGG" id="sla:SERLADRAFT_384370"/>
<dbReference type="AlphaFoldDB" id="F8NQI5"/>
<evidence type="ECO:0000313" key="2">
    <source>
        <dbReference type="EMBL" id="EGO26114.1"/>
    </source>
</evidence>
<sequence length="77" mass="8492">MTSPLDMTARGREFFMSIVVAPGVPGPEQSFEELRVQDYLKAYTTTGRPPVPCPQEPTTESSRTALGLPRLFQPIPV</sequence>
<dbReference type="RefSeq" id="XP_007316287.1">
    <property type="nucleotide sequence ID" value="XM_007316225.1"/>
</dbReference>
<reference evidence="2" key="1">
    <citation type="submission" date="2011-04" db="EMBL/GenBank/DDBJ databases">
        <title>Evolution of plant cell wall degrading machinery underlies the functional diversity of forest fungi.</title>
        <authorList>
            <consortium name="US DOE Joint Genome Institute (JGI-PGF)"/>
            <person name="Eastwood D.C."/>
            <person name="Floudas D."/>
            <person name="Binder M."/>
            <person name="Majcherczyk A."/>
            <person name="Schneider P."/>
            <person name="Aerts A."/>
            <person name="Asiegbu F.O."/>
            <person name="Baker S.E."/>
            <person name="Barry K."/>
            <person name="Bendiksby M."/>
            <person name="Blumentritt M."/>
            <person name="Coutinho P.M."/>
            <person name="Cullen D."/>
            <person name="Cullen D."/>
            <person name="Gathman A."/>
            <person name="Goodell B."/>
            <person name="Henrissat B."/>
            <person name="Ihrmark K."/>
            <person name="Kauserud H."/>
            <person name="Kohler A."/>
            <person name="LaButti K."/>
            <person name="Lapidus A."/>
            <person name="Lavin J.L."/>
            <person name="Lee Y.-H."/>
            <person name="Lindquist E."/>
            <person name="Lilly W."/>
            <person name="Lucas S."/>
            <person name="Morin E."/>
            <person name="Murat C."/>
            <person name="Oguiza J.A."/>
            <person name="Park J."/>
            <person name="Pisabarro A.G."/>
            <person name="Riley R."/>
            <person name="Rosling A."/>
            <person name="Salamov A."/>
            <person name="Schmidt O."/>
            <person name="Schmutz J."/>
            <person name="Skrede I."/>
            <person name="Stenlid J."/>
            <person name="Wiebenga A."/>
            <person name="Xie X."/>
            <person name="Kues U."/>
            <person name="Hibbett D.S."/>
            <person name="Hoffmeister D."/>
            <person name="Hogberg N."/>
            <person name="Martin F."/>
            <person name="Grigoriev I.V."/>
            <person name="Watkinson S.C."/>
        </authorList>
    </citation>
    <scope>NUCLEOTIDE SEQUENCE</scope>
    <source>
        <strain evidence="2">S7.9</strain>
    </source>
</reference>
<organism>
    <name type="scientific">Serpula lacrymans var. lacrymans (strain S7.9)</name>
    <name type="common">Dry rot fungus</name>
    <dbReference type="NCBI Taxonomy" id="578457"/>
    <lineage>
        <taxon>Eukaryota</taxon>
        <taxon>Fungi</taxon>
        <taxon>Dikarya</taxon>
        <taxon>Basidiomycota</taxon>
        <taxon>Agaricomycotina</taxon>
        <taxon>Agaricomycetes</taxon>
        <taxon>Agaricomycetidae</taxon>
        <taxon>Boletales</taxon>
        <taxon>Coniophorineae</taxon>
        <taxon>Serpulaceae</taxon>
        <taxon>Serpula</taxon>
    </lineage>
</organism>
<evidence type="ECO:0000256" key="1">
    <source>
        <dbReference type="SAM" id="MobiDB-lite"/>
    </source>
</evidence>